<dbReference type="InterPro" id="IPR007829">
    <property type="entry name" value="TM2"/>
</dbReference>
<proteinExistence type="predicted"/>
<dbReference type="Pfam" id="PF00226">
    <property type="entry name" value="DnaJ"/>
    <property type="match status" value="1"/>
</dbReference>
<dbReference type="CDD" id="cd06257">
    <property type="entry name" value="DnaJ"/>
    <property type="match status" value="1"/>
</dbReference>
<gene>
    <name evidence="7" type="ORF">PACLA_8A073680</name>
</gene>
<dbReference type="PROSITE" id="PS50076">
    <property type="entry name" value="DNAJ_2"/>
    <property type="match status" value="1"/>
</dbReference>
<dbReference type="InterPro" id="IPR001623">
    <property type="entry name" value="DnaJ_domain"/>
</dbReference>
<keyword evidence="8" id="KW-1185">Reference proteome</keyword>
<dbReference type="PANTHER" id="PTHR44733:SF1">
    <property type="entry name" value="DNAJ HOMOLOG SUBFAMILY C MEMBER 22"/>
    <property type="match status" value="1"/>
</dbReference>
<dbReference type="AlphaFoldDB" id="A0A7D9HXR7"/>
<dbReference type="EMBL" id="CACRXK020002150">
    <property type="protein sequence ID" value="CAB3992915.1"/>
    <property type="molecule type" value="Genomic_DNA"/>
</dbReference>
<evidence type="ECO:0000256" key="2">
    <source>
        <dbReference type="ARBA" id="ARBA00004141"/>
    </source>
</evidence>
<dbReference type="SMART" id="SM00271">
    <property type="entry name" value="DnaJ"/>
    <property type="match status" value="1"/>
</dbReference>
<dbReference type="PRINTS" id="PR00625">
    <property type="entry name" value="JDOMAIN"/>
</dbReference>
<evidence type="ECO:0000256" key="1">
    <source>
        <dbReference type="ARBA" id="ARBA00002080"/>
    </source>
</evidence>
<comment type="subcellular location">
    <subcellularLocation>
        <location evidence="2">Membrane</location>
        <topology evidence="2">Multi-pass membrane protein</topology>
    </subcellularLocation>
</comment>
<evidence type="ECO:0000256" key="6">
    <source>
        <dbReference type="ARBA" id="ARBA00023136"/>
    </source>
</evidence>
<evidence type="ECO:0000313" key="7">
    <source>
        <dbReference type="EMBL" id="CAB3992915.1"/>
    </source>
</evidence>
<dbReference type="Gene3D" id="1.10.287.110">
    <property type="entry name" value="DnaJ domain"/>
    <property type="match status" value="1"/>
</dbReference>
<comment type="caution">
    <text evidence="7">The sequence shown here is derived from an EMBL/GenBank/DDBJ whole genome shotgun (WGS) entry which is preliminary data.</text>
</comment>
<dbReference type="InterPro" id="IPR036869">
    <property type="entry name" value="J_dom_sf"/>
</dbReference>
<dbReference type="GO" id="GO:0016020">
    <property type="term" value="C:membrane"/>
    <property type="evidence" value="ECO:0007669"/>
    <property type="project" value="UniProtKB-SubCell"/>
</dbReference>
<dbReference type="SUPFAM" id="SSF46565">
    <property type="entry name" value="Chaperone J-domain"/>
    <property type="match status" value="1"/>
</dbReference>
<dbReference type="OrthoDB" id="10262359at2759"/>
<keyword evidence="4" id="KW-0812">Transmembrane</keyword>
<dbReference type="Proteomes" id="UP001152795">
    <property type="component" value="Unassembled WGS sequence"/>
</dbReference>
<evidence type="ECO:0000256" key="5">
    <source>
        <dbReference type="ARBA" id="ARBA00022989"/>
    </source>
</evidence>
<sequence length="356" mass="41805">MGKKSLLLTYILWLFVGWLGLHHFYLGRDLHAFIWWSTFGGMFGLGWFRDLWRVPDYVDDANEEASYIDNFKQKVKRGTPQFNISRFVGQMLVGYFYGFLIRIAIPEHYPIWTTGLVVPFGVAVGVYLVGNVGRETGDFKTPLFVCYASNVVMAWLIQQEPGIMYIALFGAMTFQNYRKFRIERPAKRGICKRFFMICLGGCMVTGLWVSFLYHNASVVTEDGETIKLRDAVNHFFNSPLWKEFKDVLWQLYREGQKQGWENMYDDFVKAFDPTGEQNALKVLNLTQSATQEEIKKRYKKLAREWHPDKYRGDKETAQSRFMEIQEAYEILSTIKAKRASKNQKKRDDYNKKFNQR</sequence>
<accession>A0A7D9HXR7</accession>
<evidence type="ECO:0000313" key="8">
    <source>
        <dbReference type="Proteomes" id="UP001152795"/>
    </source>
</evidence>
<dbReference type="Pfam" id="PF05154">
    <property type="entry name" value="TM2"/>
    <property type="match status" value="1"/>
</dbReference>
<evidence type="ECO:0000256" key="4">
    <source>
        <dbReference type="ARBA" id="ARBA00022692"/>
    </source>
</evidence>
<keyword evidence="6" id="KW-0472">Membrane</keyword>
<name>A0A7D9HXR7_PARCT</name>
<organism evidence="7 8">
    <name type="scientific">Paramuricea clavata</name>
    <name type="common">Red gorgonian</name>
    <name type="synonym">Violescent sea-whip</name>
    <dbReference type="NCBI Taxonomy" id="317549"/>
    <lineage>
        <taxon>Eukaryota</taxon>
        <taxon>Metazoa</taxon>
        <taxon>Cnidaria</taxon>
        <taxon>Anthozoa</taxon>
        <taxon>Octocorallia</taxon>
        <taxon>Malacalcyonacea</taxon>
        <taxon>Plexauridae</taxon>
        <taxon>Paramuricea</taxon>
    </lineage>
</organism>
<keyword evidence="5" id="KW-1133">Transmembrane helix</keyword>
<evidence type="ECO:0000256" key="3">
    <source>
        <dbReference type="ARBA" id="ARBA00020945"/>
    </source>
</evidence>
<protein>
    <recommendedName>
        <fullName evidence="3">DnaJ homolog subfamily C member 22</fullName>
    </recommendedName>
</protein>
<comment type="function">
    <text evidence="1">May function as a co-chaperone.</text>
</comment>
<dbReference type="PANTHER" id="PTHR44733">
    <property type="entry name" value="DNAJ HOMOLOG SUBFAMILY C MEMBER 22"/>
    <property type="match status" value="1"/>
</dbReference>
<reference evidence="7" key="1">
    <citation type="submission" date="2020-04" db="EMBL/GenBank/DDBJ databases">
        <authorList>
            <person name="Alioto T."/>
            <person name="Alioto T."/>
            <person name="Gomez Garrido J."/>
        </authorList>
    </citation>
    <scope>NUCLEOTIDE SEQUENCE</scope>
    <source>
        <strain evidence="7">A484AB</strain>
    </source>
</reference>